<organism evidence="3 4">
    <name type="scientific">Rubritalea profundi</name>
    <dbReference type="NCBI Taxonomy" id="1658618"/>
    <lineage>
        <taxon>Bacteria</taxon>
        <taxon>Pseudomonadati</taxon>
        <taxon>Verrucomicrobiota</taxon>
        <taxon>Verrucomicrobiia</taxon>
        <taxon>Verrucomicrobiales</taxon>
        <taxon>Rubritaleaceae</taxon>
        <taxon>Rubritalea</taxon>
    </lineage>
</organism>
<comment type="caution">
    <text evidence="3">The sequence shown here is derived from an EMBL/GenBank/DDBJ whole genome shotgun (WGS) entry which is preliminary data.</text>
</comment>
<keyword evidence="1" id="KW-0175">Coiled coil</keyword>
<feature type="coiled-coil region" evidence="1">
    <location>
        <begin position="136"/>
        <end position="163"/>
    </location>
</feature>
<dbReference type="SUPFAM" id="SSF46689">
    <property type="entry name" value="Homeodomain-like"/>
    <property type="match status" value="1"/>
</dbReference>
<dbReference type="AlphaFoldDB" id="A0A2S7TYV6"/>
<keyword evidence="4" id="KW-1185">Reference proteome</keyword>
<name>A0A2S7TYV6_9BACT</name>
<feature type="compositionally biased region" description="Basic and acidic residues" evidence="2">
    <location>
        <begin position="71"/>
        <end position="91"/>
    </location>
</feature>
<evidence type="ECO:0000313" key="3">
    <source>
        <dbReference type="EMBL" id="PQJ27935.1"/>
    </source>
</evidence>
<reference evidence="3 4" key="1">
    <citation type="submission" date="2016-12" db="EMBL/GenBank/DDBJ databases">
        <title>Study of bacterial adaptation to deep sea.</title>
        <authorList>
            <person name="Song J."/>
            <person name="Yoshizawa S."/>
            <person name="Kogure K."/>
        </authorList>
    </citation>
    <scope>NUCLEOTIDE SEQUENCE [LARGE SCALE GENOMIC DNA]</scope>
    <source>
        <strain evidence="3 4">SAORIC-165</strain>
    </source>
</reference>
<feature type="compositionally biased region" description="Basic residues" evidence="2">
    <location>
        <begin position="54"/>
        <end position="69"/>
    </location>
</feature>
<evidence type="ECO:0000313" key="4">
    <source>
        <dbReference type="Proteomes" id="UP000239907"/>
    </source>
</evidence>
<dbReference type="InterPro" id="IPR009057">
    <property type="entry name" value="Homeodomain-like_sf"/>
</dbReference>
<dbReference type="RefSeq" id="WP_206018725.1">
    <property type="nucleotide sequence ID" value="NZ_MQWA01000001.1"/>
</dbReference>
<dbReference type="EMBL" id="MQWA01000001">
    <property type="protein sequence ID" value="PQJ27935.1"/>
    <property type="molecule type" value="Genomic_DNA"/>
</dbReference>
<feature type="region of interest" description="Disordered" evidence="2">
    <location>
        <begin position="1"/>
        <end position="101"/>
    </location>
</feature>
<sequence length="164" mass="17748">MAKKTTKAQVPKNPTVKTPTAKTPTAKTPTVKTPTAKTPTVKTPTVKTPTAKAKTAKPKAPKAQNRGKRYSNTEKAEILTFVDKHNAEKGRGGAATASRKYKVSQLTIGNWLKEAGSPSPSRKTKTGDISKVLKRLGDIHKKMAKVEEELGTLRKEYATLKGQL</sequence>
<accession>A0A2S7TYV6</accession>
<dbReference type="Proteomes" id="UP000239907">
    <property type="component" value="Unassembled WGS sequence"/>
</dbReference>
<proteinExistence type="predicted"/>
<gene>
    <name evidence="3" type="ORF">BSZ32_05090</name>
</gene>
<evidence type="ECO:0000256" key="1">
    <source>
        <dbReference type="SAM" id="Coils"/>
    </source>
</evidence>
<evidence type="ECO:0000256" key="2">
    <source>
        <dbReference type="SAM" id="MobiDB-lite"/>
    </source>
</evidence>
<feature type="compositionally biased region" description="Low complexity" evidence="2">
    <location>
        <begin position="10"/>
        <end position="53"/>
    </location>
</feature>
<protein>
    <submittedName>
        <fullName evidence="3">Uncharacterized protein</fullName>
    </submittedName>
</protein>